<protein>
    <submittedName>
        <fullName evidence="2">Uncharacterized protein</fullName>
    </submittedName>
</protein>
<evidence type="ECO:0000313" key="3">
    <source>
        <dbReference type="Proteomes" id="UP001144323"/>
    </source>
</evidence>
<feature type="transmembrane region" description="Helical" evidence="1">
    <location>
        <begin position="107"/>
        <end position="126"/>
    </location>
</feature>
<proteinExistence type="predicted"/>
<evidence type="ECO:0000256" key="1">
    <source>
        <dbReference type="SAM" id="Phobius"/>
    </source>
</evidence>
<comment type="caution">
    <text evidence="2">The sequence shown here is derived from an EMBL/GenBank/DDBJ whole genome shotgun (WGS) entry which is preliminary data.</text>
</comment>
<organism evidence="2 3">
    <name type="scientific">Methylocystis echinoides</name>
    <dbReference type="NCBI Taxonomy" id="29468"/>
    <lineage>
        <taxon>Bacteria</taxon>
        <taxon>Pseudomonadati</taxon>
        <taxon>Pseudomonadota</taxon>
        <taxon>Alphaproteobacteria</taxon>
        <taxon>Hyphomicrobiales</taxon>
        <taxon>Methylocystaceae</taxon>
        <taxon>Methylocystis</taxon>
    </lineage>
</organism>
<gene>
    <name evidence="2" type="ORF">LMG27198_39500</name>
</gene>
<feature type="transmembrane region" description="Helical" evidence="1">
    <location>
        <begin position="46"/>
        <end position="71"/>
    </location>
</feature>
<dbReference type="InterPro" id="IPR052712">
    <property type="entry name" value="Acid_resist_chaperone_HdeD"/>
</dbReference>
<dbReference type="Pfam" id="PF03729">
    <property type="entry name" value="DUF308"/>
    <property type="match status" value="1"/>
</dbReference>
<evidence type="ECO:0000313" key="2">
    <source>
        <dbReference type="EMBL" id="GLI94958.1"/>
    </source>
</evidence>
<dbReference type="EMBL" id="BSEC01000001">
    <property type="protein sequence ID" value="GLI94958.1"/>
    <property type="molecule type" value="Genomic_DNA"/>
</dbReference>
<feature type="transmembrane region" description="Helical" evidence="1">
    <location>
        <begin position="132"/>
        <end position="151"/>
    </location>
</feature>
<keyword evidence="1" id="KW-0472">Membrane</keyword>
<feature type="transmembrane region" description="Helical" evidence="1">
    <location>
        <begin position="20"/>
        <end position="39"/>
    </location>
</feature>
<keyword evidence="1" id="KW-0812">Transmembrane</keyword>
<dbReference type="PANTHER" id="PTHR34989:SF1">
    <property type="entry name" value="PROTEIN HDED"/>
    <property type="match status" value="1"/>
</dbReference>
<dbReference type="RefSeq" id="WP_281805265.1">
    <property type="nucleotide sequence ID" value="NZ_BSEC01000001.1"/>
</dbReference>
<reference evidence="2" key="1">
    <citation type="journal article" date="2023" name="Int. J. Syst. Evol. Microbiol.">
        <title>Methylocystis iwaonis sp. nov., a type II methane-oxidizing bacterium from surface soil of a rice paddy field in Japan, and emended description of the genus Methylocystis (ex Whittenbury et al. 1970) Bowman et al. 1993.</title>
        <authorList>
            <person name="Kaise H."/>
            <person name="Sawadogo J.B."/>
            <person name="Alam M.S."/>
            <person name="Ueno C."/>
            <person name="Dianou D."/>
            <person name="Shinjo R."/>
            <person name="Asakawa S."/>
        </authorList>
    </citation>
    <scope>NUCLEOTIDE SEQUENCE</scope>
    <source>
        <strain evidence="2">LMG27198</strain>
    </source>
</reference>
<feature type="transmembrane region" description="Helical" evidence="1">
    <location>
        <begin position="158"/>
        <end position="183"/>
    </location>
</feature>
<dbReference type="Proteomes" id="UP001144323">
    <property type="component" value="Unassembled WGS sequence"/>
</dbReference>
<dbReference type="AlphaFoldDB" id="A0A9W6LTT0"/>
<sequence>MPTTLEIFTAEAPDILAVHWGWVIALGVGIGVLGILAIMRARIATTIAVGLLGVLLSVSGVAILLFAFITHGFWTEFFIHVLWAVLITLTGFVLITRPTIGAEAITVLIAFYFIAEGITIIGFAFASHIGGLWFYIVQGLMALLLGCLLAVGWPLTGLWAIGTFIGIDLLFKSWLLISLGLGLRAISEGPLF</sequence>
<name>A0A9W6LTT0_9HYPH</name>
<dbReference type="GO" id="GO:0005886">
    <property type="term" value="C:plasma membrane"/>
    <property type="evidence" value="ECO:0007669"/>
    <property type="project" value="TreeGrafter"/>
</dbReference>
<dbReference type="PANTHER" id="PTHR34989">
    <property type="entry name" value="PROTEIN HDED"/>
    <property type="match status" value="1"/>
</dbReference>
<accession>A0A9W6LTT0</accession>
<keyword evidence="3" id="KW-1185">Reference proteome</keyword>
<dbReference type="InterPro" id="IPR005325">
    <property type="entry name" value="DUF308_memb"/>
</dbReference>
<feature type="transmembrane region" description="Helical" evidence="1">
    <location>
        <begin position="77"/>
        <end position="95"/>
    </location>
</feature>
<keyword evidence="1" id="KW-1133">Transmembrane helix</keyword>